<evidence type="ECO:0000313" key="7">
    <source>
        <dbReference type="Proteomes" id="UP000041595"/>
    </source>
</evidence>
<gene>
    <name evidence="5" type="ORF">ERS137965_03401</name>
    <name evidence="4" type="ORF">ERS137966_00414</name>
</gene>
<evidence type="ECO:0000256" key="3">
    <source>
        <dbReference type="ARBA" id="ARBA00023080"/>
    </source>
</evidence>
<proteinExistence type="inferred from homology"/>
<dbReference type="GO" id="GO:0047429">
    <property type="term" value="F:nucleoside triphosphate diphosphatase activity"/>
    <property type="evidence" value="ECO:0007669"/>
    <property type="project" value="InterPro"/>
</dbReference>
<evidence type="ECO:0000313" key="5">
    <source>
        <dbReference type="EMBL" id="CNL56771.1"/>
    </source>
</evidence>
<dbReference type="EMBL" id="CQEJ01000022">
    <property type="protein sequence ID" value="CNL56771.1"/>
    <property type="molecule type" value="Genomic_DNA"/>
</dbReference>
<reference evidence="4 6" key="2">
    <citation type="submission" date="2015-03" db="EMBL/GenBank/DDBJ databases">
        <authorList>
            <consortium name="Pathogen Informatics"/>
            <person name="Murphy D."/>
        </authorList>
    </citation>
    <scope>NUCLEOTIDE SEQUENCE [LARGE SCALE GENOMIC DNA]</scope>
    <source>
        <strain evidence="4 6">IP08791</strain>
    </source>
</reference>
<dbReference type="Proteomes" id="UP000041595">
    <property type="component" value="Unassembled WGS sequence"/>
</dbReference>
<dbReference type="InterPro" id="IPR002637">
    <property type="entry name" value="RdgB/HAM1"/>
</dbReference>
<evidence type="ECO:0000313" key="6">
    <source>
        <dbReference type="Proteomes" id="UP000038647"/>
    </source>
</evidence>
<evidence type="ECO:0000256" key="1">
    <source>
        <dbReference type="ARBA" id="ARBA00008023"/>
    </source>
</evidence>
<dbReference type="EMBL" id="CQEH01000001">
    <property type="protein sequence ID" value="CNK49322.1"/>
    <property type="molecule type" value="Genomic_DNA"/>
</dbReference>
<reference evidence="5 7" key="1">
    <citation type="submission" date="2015-03" db="EMBL/GenBank/DDBJ databases">
        <authorList>
            <person name="Murphy D."/>
        </authorList>
    </citation>
    <scope>NUCLEOTIDE SEQUENCE [LARGE SCALE GENOMIC DNA]</scope>
    <source>
        <strain evidence="5 7">IP06005</strain>
    </source>
</reference>
<dbReference type="GO" id="GO:0005737">
    <property type="term" value="C:cytoplasm"/>
    <property type="evidence" value="ECO:0007669"/>
    <property type="project" value="TreeGrafter"/>
</dbReference>
<keyword evidence="3" id="KW-0546">Nucleotide metabolism</keyword>
<dbReference type="SUPFAM" id="SSF52972">
    <property type="entry name" value="ITPase-like"/>
    <property type="match status" value="1"/>
</dbReference>
<dbReference type="GO" id="GO:0009143">
    <property type="term" value="P:nucleoside triphosphate catabolic process"/>
    <property type="evidence" value="ECO:0007669"/>
    <property type="project" value="InterPro"/>
</dbReference>
<evidence type="ECO:0000313" key="4">
    <source>
        <dbReference type="EMBL" id="CNK49322.1"/>
    </source>
</evidence>
<dbReference type="Gene3D" id="3.90.950.10">
    <property type="match status" value="1"/>
</dbReference>
<name>A0A0T9UNT3_YERAL</name>
<keyword evidence="2 5" id="KW-0378">Hydrolase</keyword>
<dbReference type="RefSeq" id="WP_042839864.1">
    <property type="nucleotide sequence ID" value="NZ_CQEH01000001.1"/>
</dbReference>
<dbReference type="eggNOG" id="COG0127">
    <property type="taxonomic scope" value="Bacteria"/>
</dbReference>
<sequence length="182" mass="20711">MNIRFITKNRHKIKEIKSLLENTGVSIIAAEHSIDEIQTENVEALIRDKLLKAFKLVGRPVFVEHTGLYIESLNGFPGGLTQIFWDKLQADNFSKLLGVGENPKLIAKTIIGYCDSMKIHIFEGEVYGKISPVPKGPRDFQWDCIFIPDGESKTFAEMGEMKNEISMRKKAFDKFKNYLLGE</sequence>
<accession>A0A0T9UNT3</accession>
<dbReference type="PANTHER" id="PTHR11067">
    <property type="entry name" value="INOSINE TRIPHOSPHATE PYROPHOSPHATASE/HAM1 PROTEIN"/>
    <property type="match status" value="1"/>
</dbReference>
<comment type="similarity">
    <text evidence="1">Belongs to the HAM1 NTPase family.</text>
</comment>
<dbReference type="Proteomes" id="UP000038647">
    <property type="component" value="Unassembled WGS sequence"/>
</dbReference>
<dbReference type="CDD" id="cd00515">
    <property type="entry name" value="HAM1"/>
    <property type="match status" value="1"/>
</dbReference>
<protein>
    <submittedName>
        <fullName evidence="5">Non-canonical purine NTP pyrophosphatase</fullName>
        <ecNumber evidence="5">3.6.1.19</ecNumber>
    </submittedName>
</protein>
<dbReference type="EC" id="3.6.1.19" evidence="5"/>
<dbReference type="GO" id="GO:0009117">
    <property type="term" value="P:nucleotide metabolic process"/>
    <property type="evidence" value="ECO:0007669"/>
    <property type="project" value="UniProtKB-KW"/>
</dbReference>
<dbReference type="OrthoDB" id="9795331at2"/>
<dbReference type="AlphaFoldDB" id="A0A0T9UNT3"/>
<dbReference type="Pfam" id="PF01725">
    <property type="entry name" value="Ham1p_like"/>
    <property type="match status" value="1"/>
</dbReference>
<keyword evidence="6" id="KW-1185">Reference proteome</keyword>
<dbReference type="PANTHER" id="PTHR11067:SF9">
    <property type="entry name" value="INOSINE TRIPHOSPHATE PYROPHOSPHATASE"/>
    <property type="match status" value="1"/>
</dbReference>
<evidence type="ECO:0000256" key="2">
    <source>
        <dbReference type="ARBA" id="ARBA00022801"/>
    </source>
</evidence>
<organism evidence="5 7">
    <name type="scientific">Yersinia aldovae</name>
    <dbReference type="NCBI Taxonomy" id="29483"/>
    <lineage>
        <taxon>Bacteria</taxon>
        <taxon>Pseudomonadati</taxon>
        <taxon>Pseudomonadota</taxon>
        <taxon>Gammaproteobacteria</taxon>
        <taxon>Enterobacterales</taxon>
        <taxon>Yersiniaceae</taxon>
        <taxon>Yersinia</taxon>
    </lineage>
</organism>
<dbReference type="InterPro" id="IPR029001">
    <property type="entry name" value="ITPase-like_fam"/>
</dbReference>